<sequence length="175" mass="19452">MKNFAVVLGLMVASIMGLLGIIHSRRDLVHEMITSNHLESVKNKVSIDLLKELQGNIAEATSRVDETKKQTEEFTEKVRTTQKAADGKKAELNTCNNDLSQIKAEIGSLEAERSKTDTEFQQKKSNLNEQINKLKKELEIHSKVCDYIKKTSVEGMKLCGIEPQVEQNPGAAKAA</sequence>
<evidence type="ECO:0000256" key="1">
    <source>
        <dbReference type="SAM" id="Coils"/>
    </source>
</evidence>
<organism evidence="2 3">
    <name type="scientific">Tachysurus vachellii</name>
    <name type="common">Darkbarbel catfish</name>
    <name type="synonym">Pelteobagrus vachellii</name>
    <dbReference type="NCBI Taxonomy" id="175792"/>
    <lineage>
        <taxon>Eukaryota</taxon>
        <taxon>Metazoa</taxon>
        <taxon>Chordata</taxon>
        <taxon>Craniata</taxon>
        <taxon>Vertebrata</taxon>
        <taxon>Euteleostomi</taxon>
        <taxon>Actinopterygii</taxon>
        <taxon>Neopterygii</taxon>
        <taxon>Teleostei</taxon>
        <taxon>Ostariophysi</taxon>
        <taxon>Siluriformes</taxon>
        <taxon>Bagridae</taxon>
        <taxon>Tachysurus</taxon>
    </lineage>
</organism>
<feature type="coiled-coil region" evidence="1">
    <location>
        <begin position="50"/>
        <end position="144"/>
    </location>
</feature>
<keyword evidence="3" id="KW-1185">Reference proteome</keyword>
<proteinExistence type="predicted"/>
<dbReference type="AlphaFoldDB" id="A0AA88NG14"/>
<comment type="caution">
    <text evidence="2">The sequence shown here is derived from an EMBL/GenBank/DDBJ whole genome shotgun (WGS) entry which is preliminary data.</text>
</comment>
<reference evidence="2" key="1">
    <citation type="submission" date="2023-08" db="EMBL/GenBank/DDBJ databases">
        <title>Pelteobagrus vachellii genome.</title>
        <authorList>
            <person name="Liu H."/>
        </authorList>
    </citation>
    <scope>NUCLEOTIDE SEQUENCE</scope>
    <source>
        <strain evidence="2">PRFRI_2022a</strain>
        <tissue evidence="2">Muscle</tissue>
    </source>
</reference>
<dbReference type="Gene3D" id="1.10.287.1490">
    <property type="match status" value="1"/>
</dbReference>
<keyword evidence="1" id="KW-0175">Coiled coil</keyword>
<name>A0AA88NG14_TACVA</name>
<dbReference type="Proteomes" id="UP001187315">
    <property type="component" value="Unassembled WGS sequence"/>
</dbReference>
<evidence type="ECO:0000313" key="2">
    <source>
        <dbReference type="EMBL" id="KAK2854860.1"/>
    </source>
</evidence>
<gene>
    <name evidence="2" type="ORF">Q7C36_006729</name>
</gene>
<evidence type="ECO:0000313" key="3">
    <source>
        <dbReference type="Proteomes" id="UP001187315"/>
    </source>
</evidence>
<protein>
    <submittedName>
        <fullName evidence="2">Uncharacterized protein</fullName>
    </submittedName>
</protein>
<dbReference type="EMBL" id="JAVHJS010000006">
    <property type="protein sequence ID" value="KAK2854860.1"/>
    <property type="molecule type" value="Genomic_DNA"/>
</dbReference>
<accession>A0AA88NG14</accession>